<accession>A0A937X7Y5</accession>
<feature type="region of interest" description="Disordered" evidence="1">
    <location>
        <begin position="1"/>
        <end position="45"/>
    </location>
</feature>
<gene>
    <name evidence="3" type="ORF">FJY75_06860</name>
</gene>
<feature type="compositionally biased region" description="Low complexity" evidence="1">
    <location>
        <begin position="22"/>
        <end position="31"/>
    </location>
</feature>
<dbReference type="EMBL" id="VGIY01000143">
    <property type="protein sequence ID" value="MBM3317558.1"/>
    <property type="molecule type" value="Genomic_DNA"/>
</dbReference>
<evidence type="ECO:0000313" key="3">
    <source>
        <dbReference type="EMBL" id="MBM3317558.1"/>
    </source>
</evidence>
<keyword evidence="2" id="KW-1133">Transmembrane helix</keyword>
<evidence type="ECO:0000256" key="1">
    <source>
        <dbReference type="SAM" id="MobiDB-lite"/>
    </source>
</evidence>
<dbReference type="InterPro" id="IPR014470">
    <property type="entry name" value="UCP01500"/>
</dbReference>
<reference evidence="3" key="1">
    <citation type="submission" date="2019-03" db="EMBL/GenBank/DDBJ databases">
        <title>Lake Tanganyika Metagenome-Assembled Genomes (MAGs).</title>
        <authorList>
            <person name="Tran P."/>
        </authorList>
    </citation>
    <scope>NUCLEOTIDE SEQUENCE</scope>
    <source>
        <strain evidence="3">M_DeepCast_400m_m2_100</strain>
    </source>
</reference>
<comment type="caution">
    <text evidence="3">The sequence shown here is derived from an EMBL/GenBank/DDBJ whole genome shotgun (WGS) entry which is preliminary data.</text>
</comment>
<dbReference type="Pfam" id="PF10028">
    <property type="entry name" value="DUF2270"/>
    <property type="match status" value="1"/>
</dbReference>
<keyword evidence="2" id="KW-0812">Transmembrane</keyword>
<dbReference type="Proteomes" id="UP000748308">
    <property type="component" value="Unassembled WGS sequence"/>
</dbReference>
<feature type="transmembrane region" description="Helical" evidence="2">
    <location>
        <begin position="81"/>
        <end position="99"/>
    </location>
</feature>
<organism evidence="3 4">
    <name type="scientific">Eiseniibacteriota bacterium</name>
    <dbReference type="NCBI Taxonomy" id="2212470"/>
    <lineage>
        <taxon>Bacteria</taxon>
        <taxon>Candidatus Eiseniibacteriota</taxon>
    </lineage>
</organism>
<feature type="transmembrane region" description="Helical" evidence="2">
    <location>
        <begin position="228"/>
        <end position="250"/>
    </location>
</feature>
<sequence>MDAAGGRASRSTAGRFPAEGNAPASGAQALPAGGGGPAAGGAGTPAPSAGVPFAGGDVNAMAHFYRGEMNRLTVWRTRMDVATNWAIVATLGLLSLSFKHPSADAILLVAVSVLWVLLVIEARRYRFYDVWRWRIRILEAHFLAPIVRPDGQSLPQGPWRHDLTADLLYPTFKISMREAMGRRLLRNYLYLFALILIVSLANILGISPRTGSWALLTRDHFRVALQENWLFLTLLAFAYVPLVALTVFAWRRRRVAVELHDPGGRRPYRV</sequence>
<protein>
    <submittedName>
        <fullName evidence="3">DUF2270 domain-containing protein</fullName>
    </submittedName>
</protein>
<dbReference type="AlphaFoldDB" id="A0A937X7Y5"/>
<name>A0A937X7Y5_UNCEI</name>
<feature type="compositionally biased region" description="Low complexity" evidence="1">
    <location>
        <begin position="1"/>
        <end position="15"/>
    </location>
</feature>
<feature type="transmembrane region" description="Helical" evidence="2">
    <location>
        <begin position="188"/>
        <end position="208"/>
    </location>
</feature>
<evidence type="ECO:0000313" key="4">
    <source>
        <dbReference type="Proteomes" id="UP000748308"/>
    </source>
</evidence>
<evidence type="ECO:0000256" key="2">
    <source>
        <dbReference type="SAM" id="Phobius"/>
    </source>
</evidence>
<proteinExistence type="predicted"/>
<feature type="compositionally biased region" description="Gly residues" evidence="1">
    <location>
        <begin position="32"/>
        <end position="43"/>
    </location>
</feature>
<keyword evidence="2" id="KW-0472">Membrane</keyword>
<feature type="transmembrane region" description="Helical" evidence="2">
    <location>
        <begin position="105"/>
        <end position="122"/>
    </location>
</feature>